<feature type="region of interest" description="Disordered" evidence="6">
    <location>
        <begin position="878"/>
        <end position="984"/>
    </location>
</feature>
<reference evidence="8 9" key="1">
    <citation type="journal article" date="2023" name="bioRxiv">
        <title>Conserved and derived expression patterns and positive selection on dental genes reveal complex evolutionary context of ever-growing rodent molars.</title>
        <authorList>
            <person name="Calamari Z.T."/>
            <person name="Song A."/>
            <person name="Cohen E."/>
            <person name="Akter M."/>
            <person name="Roy R.D."/>
            <person name="Hallikas O."/>
            <person name="Christensen M.M."/>
            <person name="Li P."/>
            <person name="Marangoni P."/>
            <person name="Jernvall J."/>
            <person name="Klein O.D."/>
        </authorList>
    </citation>
    <scope>NUCLEOTIDE SEQUENCE [LARGE SCALE GENOMIC DNA]</scope>
    <source>
        <strain evidence="8">V071</strain>
    </source>
</reference>
<dbReference type="Pfam" id="PF21670">
    <property type="entry name" value="HOOK_N_NuMA"/>
    <property type="match status" value="2"/>
</dbReference>
<sequence length="1490" mass="169734">MPVAVPVETVLQLQDCSVFLEIINIIHNTEKQQQILQQPMPERLDFKVMEGSEVELTKMVMLFLYYSTMNSKSPQDWEQFEYRIQTELAVILKSMLDHEDSLNLTEDLDNFLEKVPYTYCSTVSEELSPPSHRAKKKICFLELQRIASSSSENNFLSGSSSSPMGDILQTPQFQMRRLKKQLADERKNRDELELELSESLKLLTEKDAQIAMRQQCIDKSALRIEKQAASLQKSGELDCTVRLHETLKWFQNLKTEQNQMGRKISQLSEENGDLSFKLPEPVSHLRQRQGAYNDLIEEHIKASQEWAEKQARLENELSTALQNKNCLEKNETLQGKLAQLEERAAHLWESPAWRRLETLKQERAKLAADNSQLQARIETLECERGQQEAQLLDARGHFEKEKQQLASLIADLQSSTSNLSQAKEELEQASQAQGAQRTAQVASLTALNTTLQQQQDQELTSLKEQPLCETKNRSRPEPPPAGGAAEQQPDAEQQLQEAAKKQVAARQDHAKQLATITEAQEASLRERDAAREQLQTLEKEKTAKLESLQQQLQATNEAKESARTSVTQVQQEKAELSQKLTEQEKKIQEQLQALEETLKITRGSLEEEKCRAADALEKQWRCLAELPQLEETHRAEIEAWWHELAEATVLQHRAESESEELIREVESWQKKQEEAKYSATFQEQLKAFKGNGEKAGQEAQEEAVEIHSEGQQQSHLSQLHANLARVLQQVQEQEVRAQKLADDPLTLQEKMAVTNKEVACLKTLVVKAGNDLKEPLRAGNRESKWLEEQQEWPVSCTQAALKAMELMATLMKSQGQQQEERGQQEREVAWLTQEGDQAQADLAQEKAPKIELKTRLQNTLNEQHVELAAWQEALAHSLKEKEDKDQEPAKLRGQEAAQRTELTELQQTWNNGKQLVKKEKEYPEGGTGGEDASGSGTQLETARKTKVPGPRQQAEQQCQRQRQQVKGLTHSLESERASQAEQNKVLETLQGQLEETAPELGPSQTATASAQRELRALRAKAQNHRKLRKRGRPKWPEVERKRRLTSSLEEEEASILNRQVREKEGERKELKHLVVDKSEKSQKLEEKLHLLQKQPAVVPEQRNTAQLYERRFRASERRERVKAWQEKFSQKEQALSALQLEHINIQALVSELLPAKHLCQQLQVEEAAAEKRHQEEIRQSKQTACGLWAEIMRAQRELGELGPLRKKIVEQEGTAQQLRAEKASYAEQLGVLKKAHGLLAEENQGLGERANLDWQFLEAELDKAWRTAHTDVETHPAEMRQEAQSTTQELEAMTVKYEGAKVKVLEERQRFQEERQKLTAQVEELSTKLAEYDQRCSNRSSWLSQAQGDLAQLQIKNKELRTEAGDLGRELQQAGLQPPYSFETWVATDALKSHEPQKSQLDLSTDSLDLSLKEGTPCSVATRWHSVPGEPASPISQHLLPKVETLENLYFSPIPARGQALLKSRLDSLGDVFPYSGHKTCSAHKSSTLL</sequence>
<dbReference type="InterPro" id="IPR048724">
    <property type="entry name" value="NuMA_N_HOOK"/>
</dbReference>
<feature type="coiled-coil region" evidence="5">
    <location>
        <begin position="1208"/>
        <end position="1235"/>
    </location>
</feature>
<comment type="subcellular location">
    <subcellularLocation>
        <location evidence="1">Cytoplasm</location>
    </subcellularLocation>
</comment>
<keyword evidence="9" id="KW-1185">Reference proteome</keyword>
<evidence type="ECO:0000313" key="9">
    <source>
        <dbReference type="Proteomes" id="UP001488838"/>
    </source>
</evidence>
<dbReference type="EMBL" id="JBBHLL010000470">
    <property type="protein sequence ID" value="KAK7802261.1"/>
    <property type="molecule type" value="Genomic_DNA"/>
</dbReference>
<dbReference type="InterPro" id="IPR051841">
    <property type="entry name" value="MT-Golgi_org_protein"/>
</dbReference>
<dbReference type="GO" id="GO:0008017">
    <property type="term" value="F:microtubule binding"/>
    <property type="evidence" value="ECO:0007669"/>
    <property type="project" value="TreeGrafter"/>
</dbReference>
<feature type="compositionally biased region" description="Polar residues" evidence="6">
    <location>
        <begin position="903"/>
        <end position="913"/>
    </location>
</feature>
<comment type="caution">
    <text evidence="8">The sequence shown here is derived from an EMBL/GenBank/DDBJ whole genome shotgun (WGS) entry which is preliminary data.</text>
</comment>
<evidence type="ECO:0000256" key="4">
    <source>
        <dbReference type="ARBA" id="ARBA00023054"/>
    </source>
</evidence>
<evidence type="ECO:0000313" key="8">
    <source>
        <dbReference type="EMBL" id="KAK7802261.1"/>
    </source>
</evidence>
<feature type="compositionally biased region" description="Low complexity" evidence="6">
    <location>
        <begin position="951"/>
        <end position="964"/>
    </location>
</feature>
<dbReference type="PANTHER" id="PTHR18902:SF24">
    <property type="entry name" value="NUCLEAR MITOTIC APPARATUS PROTEIN 1"/>
    <property type="match status" value="1"/>
</dbReference>
<feature type="coiled-coil region" evidence="5">
    <location>
        <begin position="175"/>
        <end position="202"/>
    </location>
</feature>
<evidence type="ECO:0000256" key="2">
    <source>
        <dbReference type="ARBA" id="ARBA00022490"/>
    </source>
</evidence>
<feature type="coiled-coil region" evidence="5">
    <location>
        <begin position="1121"/>
        <end position="1179"/>
    </location>
</feature>
<keyword evidence="3" id="KW-0597">Phosphoprotein</keyword>
<evidence type="ECO:0000256" key="5">
    <source>
        <dbReference type="SAM" id="Coils"/>
    </source>
</evidence>
<dbReference type="GO" id="GO:0000132">
    <property type="term" value="P:establishment of mitotic spindle orientation"/>
    <property type="evidence" value="ECO:0007669"/>
    <property type="project" value="TreeGrafter"/>
</dbReference>
<feature type="coiled-coil region" evidence="5">
    <location>
        <begin position="296"/>
        <end position="432"/>
    </location>
</feature>
<dbReference type="GO" id="GO:0005737">
    <property type="term" value="C:cytoplasm"/>
    <property type="evidence" value="ECO:0007669"/>
    <property type="project" value="UniProtKB-SubCell"/>
</dbReference>
<feature type="coiled-coil region" evidence="5">
    <location>
        <begin position="1053"/>
        <end position="1094"/>
    </location>
</feature>
<feature type="domain" description="Nuclear mitotic apparatus protein 1 N-terminal hook" evidence="7">
    <location>
        <begin position="3"/>
        <end position="46"/>
    </location>
</feature>
<dbReference type="GO" id="GO:0005813">
    <property type="term" value="C:centrosome"/>
    <property type="evidence" value="ECO:0007669"/>
    <property type="project" value="TreeGrafter"/>
</dbReference>
<keyword evidence="4 5" id="KW-0175">Coiled coil</keyword>
<feature type="domain" description="Nuclear mitotic apparatus protein 1 N-terminal hook" evidence="7">
    <location>
        <begin position="47"/>
        <end position="114"/>
    </location>
</feature>
<dbReference type="GO" id="GO:0000922">
    <property type="term" value="C:spindle pole"/>
    <property type="evidence" value="ECO:0007669"/>
    <property type="project" value="TreeGrafter"/>
</dbReference>
<evidence type="ECO:0000256" key="3">
    <source>
        <dbReference type="ARBA" id="ARBA00022553"/>
    </source>
</evidence>
<feature type="coiled-coil region" evidence="5">
    <location>
        <begin position="520"/>
        <end position="611"/>
    </location>
</feature>
<organism evidence="8 9">
    <name type="scientific">Myodes glareolus</name>
    <name type="common">Bank vole</name>
    <name type="synonym">Clethrionomys glareolus</name>
    <dbReference type="NCBI Taxonomy" id="447135"/>
    <lineage>
        <taxon>Eukaryota</taxon>
        <taxon>Metazoa</taxon>
        <taxon>Chordata</taxon>
        <taxon>Craniata</taxon>
        <taxon>Vertebrata</taxon>
        <taxon>Euteleostomi</taxon>
        <taxon>Mammalia</taxon>
        <taxon>Eutheria</taxon>
        <taxon>Euarchontoglires</taxon>
        <taxon>Glires</taxon>
        <taxon>Rodentia</taxon>
        <taxon>Myomorpha</taxon>
        <taxon>Muroidea</taxon>
        <taxon>Cricetidae</taxon>
        <taxon>Arvicolinae</taxon>
        <taxon>Myodes</taxon>
    </lineage>
</organism>
<protein>
    <recommendedName>
        <fullName evidence="7">Nuclear mitotic apparatus protein 1 N-terminal hook domain-containing protein</fullName>
    </recommendedName>
</protein>
<feature type="region of interest" description="Disordered" evidence="6">
    <location>
        <begin position="455"/>
        <end position="511"/>
    </location>
</feature>
<feature type="coiled-coil region" evidence="5">
    <location>
        <begin position="1301"/>
        <end position="1370"/>
    </location>
</feature>
<gene>
    <name evidence="8" type="ORF">U0070_000823</name>
</gene>
<proteinExistence type="predicted"/>
<feature type="compositionally biased region" description="Low complexity" evidence="6">
    <location>
        <begin position="482"/>
        <end position="505"/>
    </location>
</feature>
<dbReference type="Proteomes" id="UP001488838">
    <property type="component" value="Unassembled WGS sequence"/>
</dbReference>
<dbReference type="GO" id="GO:0005876">
    <property type="term" value="C:spindle microtubule"/>
    <property type="evidence" value="ECO:0007669"/>
    <property type="project" value="TreeGrafter"/>
</dbReference>
<evidence type="ECO:0000256" key="6">
    <source>
        <dbReference type="SAM" id="MobiDB-lite"/>
    </source>
</evidence>
<evidence type="ECO:0000259" key="7">
    <source>
        <dbReference type="Pfam" id="PF21670"/>
    </source>
</evidence>
<dbReference type="PANTHER" id="PTHR18902">
    <property type="entry name" value="NUCLEAR MITOTIC APPARATUS PROTEIN 1-RELATED"/>
    <property type="match status" value="1"/>
</dbReference>
<keyword evidence="2" id="KW-0963">Cytoplasm</keyword>
<feature type="compositionally biased region" description="Basic and acidic residues" evidence="6">
    <location>
        <begin position="878"/>
        <end position="893"/>
    </location>
</feature>
<name>A0AAW0HLC2_MYOGA</name>
<accession>A0AAW0HLC2</accession>
<evidence type="ECO:0000256" key="1">
    <source>
        <dbReference type="ARBA" id="ARBA00004496"/>
    </source>
</evidence>
<feature type="coiled-coil region" evidence="5">
    <location>
        <begin position="716"/>
        <end position="743"/>
    </location>
</feature>